<dbReference type="SUPFAM" id="SSF53850">
    <property type="entry name" value="Periplasmic binding protein-like II"/>
    <property type="match status" value="1"/>
</dbReference>
<dbReference type="EMBL" id="JBHLVZ010000001">
    <property type="protein sequence ID" value="MFC0384012.1"/>
    <property type="molecule type" value="Genomic_DNA"/>
</dbReference>
<evidence type="ECO:0000313" key="4">
    <source>
        <dbReference type="Proteomes" id="UP001589789"/>
    </source>
</evidence>
<dbReference type="PANTHER" id="PTHR42928">
    <property type="entry name" value="TRICARBOXYLATE-BINDING PROTEIN"/>
    <property type="match status" value="1"/>
</dbReference>
<comment type="similarity">
    <text evidence="1">Belongs to the UPF0065 (bug) family.</text>
</comment>
<dbReference type="RefSeq" id="WP_377048027.1">
    <property type="nucleotide sequence ID" value="NZ_JBHLVZ010000001.1"/>
</dbReference>
<feature type="chain" id="PRO_5047066518" evidence="2">
    <location>
        <begin position="33"/>
        <end position="332"/>
    </location>
</feature>
<dbReference type="Gene3D" id="3.40.190.150">
    <property type="entry name" value="Bordetella uptake gene, domain 1"/>
    <property type="match status" value="1"/>
</dbReference>
<comment type="caution">
    <text evidence="3">The sequence shown here is derived from an EMBL/GenBank/DDBJ whole genome shotgun (WGS) entry which is preliminary data.</text>
</comment>
<keyword evidence="2" id="KW-0732">Signal</keyword>
<keyword evidence="4" id="KW-1185">Reference proteome</keyword>
<feature type="signal peptide" evidence="2">
    <location>
        <begin position="1"/>
        <end position="32"/>
    </location>
</feature>
<dbReference type="Proteomes" id="UP001589789">
    <property type="component" value="Unassembled WGS sequence"/>
</dbReference>
<reference evidence="3 4" key="1">
    <citation type="submission" date="2024-09" db="EMBL/GenBank/DDBJ databases">
        <authorList>
            <person name="Sun Q."/>
            <person name="Mori K."/>
        </authorList>
    </citation>
    <scope>NUCLEOTIDE SEQUENCE [LARGE SCALE GENOMIC DNA]</scope>
    <source>
        <strain evidence="3 4">CCM 7468</strain>
    </source>
</reference>
<evidence type="ECO:0000256" key="2">
    <source>
        <dbReference type="SAM" id="SignalP"/>
    </source>
</evidence>
<dbReference type="InterPro" id="IPR005064">
    <property type="entry name" value="BUG"/>
</dbReference>
<dbReference type="Pfam" id="PF03401">
    <property type="entry name" value="TctC"/>
    <property type="match status" value="1"/>
</dbReference>
<protein>
    <submittedName>
        <fullName evidence="3">Bug family tripartite tricarboxylate transporter substrate binding protein</fullName>
    </submittedName>
</protein>
<evidence type="ECO:0000256" key="1">
    <source>
        <dbReference type="ARBA" id="ARBA00006987"/>
    </source>
</evidence>
<dbReference type="Gene3D" id="3.40.190.10">
    <property type="entry name" value="Periplasmic binding protein-like II"/>
    <property type="match status" value="1"/>
</dbReference>
<organism evidence="3 4">
    <name type="scientific">Muricoccus vinaceus</name>
    <dbReference type="NCBI Taxonomy" id="424704"/>
    <lineage>
        <taxon>Bacteria</taxon>
        <taxon>Pseudomonadati</taxon>
        <taxon>Pseudomonadota</taxon>
        <taxon>Alphaproteobacteria</taxon>
        <taxon>Acetobacterales</taxon>
        <taxon>Roseomonadaceae</taxon>
        <taxon>Muricoccus</taxon>
    </lineage>
</organism>
<sequence>MLRHGTRRFGTLRRGLMGMACALALAPLPSLAQDAWPNRPIRVIVPFAAGGTTDLIARLVGGEMSRRLGQPLVVDNRAGAGGNIGAEACARAPADGYTLCMGTISSHAINPSIYPRLPFDNIRDFAPLALLGTQPNMLVVANTIPARNVAELVALMKARPGTINYGSSGVGTSIHLAGELFNQMTGTDAVHVPYRSSGQIMTDMLSGTLPMAFDNFSSGWPHAKEGRIRALGVGSLQRVPQAPDVPTVAETLPGFESVSWHGLFAPAATPRPVVERMNREAIAALATPDVRARYEELGITAGDLTPDRFRDFVAEQTRRWGEVARRANIRVE</sequence>
<proteinExistence type="inferred from homology"/>
<accession>A0ABV6IKA6</accession>
<dbReference type="CDD" id="cd13578">
    <property type="entry name" value="PBP2_Bug27"/>
    <property type="match status" value="1"/>
</dbReference>
<name>A0ABV6IKA6_9PROT</name>
<dbReference type="PANTHER" id="PTHR42928:SF5">
    <property type="entry name" value="BLR1237 PROTEIN"/>
    <property type="match status" value="1"/>
</dbReference>
<evidence type="ECO:0000313" key="3">
    <source>
        <dbReference type="EMBL" id="MFC0384012.1"/>
    </source>
</evidence>
<gene>
    <name evidence="3" type="ORF">ACFFIC_00420</name>
</gene>
<dbReference type="PIRSF" id="PIRSF017082">
    <property type="entry name" value="YflP"/>
    <property type="match status" value="1"/>
</dbReference>
<dbReference type="InterPro" id="IPR042100">
    <property type="entry name" value="Bug_dom1"/>
</dbReference>